<keyword evidence="1" id="KW-0812">Transmembrane</keyword>
<dbReference type="InterPro" id="IPR039555">
    <property type="entry name" value="TraF/TrbB"/>
</dbReference>
<evidence type="ECO:0000313" key="2">
    <source>
        <dbReference type="EMBL" id="GCE10489.1"/>
    </source>
</evidence>
<dbReference type="EMBL" id="BIFR01000001">
    <property type="protein sequence ID" value="GCE10489.1"/>
    <property type="molecule type" value="Genomic_DNA"/>
</dbReference>
<dbReference type="Pfam" id="PF13728">
    <property type="entry name" value="TraF"/>
    <property type="match status" value="1"/>
</dbReference>
<proteinExistence type="predicted"/>
<evidence type="ECO:0008006" key="4">
    <source>
        <dbReference type="Google" id="ProtNLM"/>
    </source>
</evidence>
<evidence type="ECO:0000313" key="3">
    <source>
        <dbReference type="Proteomes" id="UP000287352"/>
    </source>
</evidence>
<dbReference type="SUPFAM" id="SSF52833">
    <property type="entry name" value="Thioredoxin-like"/>
    <property type="match status" value="1"/>
</dbReference>
<sequence length="160" mass="18205">MMSDLLVRLVVLLSMVALTLIIVWVARRLVESRRQPLHAILPDEENYLPNEGRQERDFFLPSRVRILAFQSEDSPECRQLQAPVLRWIVEARGEVVSVINIDASNCPELTDRYQVMTVPTTVLLDMKGKAHAVNYGFTNAQSLLKQVDEILALDEYASIV</sequence>
<evidence type="ECO:0000256" key="1">
    <source>
        <dbReference type="SAM" id="Phobius"/>
    </source>
</evidence>
<organism evidence="2 3">
    <name type="scientific">Tengunoibacter tsumagoiensis</name>
    <dbReference type="NCBI Taxonomy" id="2014871"/>
    <lineage>
        <taxon>Bacteria</taxon>
        <taxon>Bacillati</taxon>
        <taxon>Chloroflexota</taxon>
        <taxon>Ktedonobacteria</taxon>
        <taxon>Ktedonobacterales</taxon>
        <taxon>Dictyobacteraceae</taxon>
        <taxon>Tengunoibacter</taxon>
    </lineage>
</organism>
<comment type="caution">
    <text evidence="2">The sequence shown here is derived from an EMBL/GenBank/DDBJ whole genome shotgun (WGS) entry which is preliminary data.</text>
</comment>
<accession>A0A401ZUA5</accession>
<dbReference type="Gene3D" id="3.40.30.10">
    <property type="entry name" value="Glutaredoxin"/>
    <property type="match status" value="1"/>
</dbReference>
<dbReference type="Proteomes" id="UP000287352">
    <property type="component" value="Unassembled WGS sequence"/>
</dbReference>
<gene>
    <name evidence="2" type="ORF">KTT_03480</name>
</gene>
<dbReference type="InterPro" id="IPR036249">
    <property type="entry name" value="Thioredoxin-like_sf"/>
</dbReference>
<reference evidence="3" key="1">
    <citation type="submission" date="2018-12" db="EMBL/GenBank/DDBJ databases">
        <title>Tengunoibacter tsumagoiensis gen. nov., sp. nov., Dictyobacter kobayashii sp. nov., D. alpinus sp. nov., and D. joshuensis sp. nov. and description of Dictyobacteraceae fam. nov. within the order Ktedonobacterales isolated from Tengu-no-mugimeshi.</title>
        <authorList>
            <person name="Wang C.M."/>
            <person name="Zheng Y."/>
            <person name="Sakai Y."/>
            <person name="Toyoda A."/>
            <person name="Minakuchi Y."/>
            <person name="Abe K."/>
            <person name="Yokota A."/>
            <person name="Yabe S."/>
        </authorList>
    </citation>
    <scope>NUCLEOTIDE SEQUENCE [LARGE SCALE GENOMIC DNA]</scope>
    <source>
        <strain evidence="3">Uno3</strain>
    </source>
</reference>
<name>A0A401ZUA5_9CHLR</name>
<keyword evidence="1" id="KW-0472">Membrane</keyword>
<dbReference type="AlphaFoldDB" id="A0A401ZUA5"/>
<keyword evidence="1" id="KW-1133">Transmembrane helix</keyword>
<dbReference type="CDD" id="cd02947">
    <property type="entry name" value="TRX_family"/>
    <property type="match status" value="1"/>
</dbReference>
<protein>
    <recommendedName>
        <fullName evidence="4">Thioredoxin domain-containing protein</fullName>
    </recommendedName>
</protein>
<keyword evidence="3" id="KW-1185">Reference proteome</keyword>
<feature type="transmembrane region" description="Helical" evidence="1">
    <location>
        <begin position="6"/>
        <end position="26"/>
    </location>
</feature>